<keyword evidence="1" id="KW-0812">Transmembrane</keyword>
<evidence type="ECO:0000256" key="1">
    <source>
        <dbReference type="SAM" id="Phobius"/>
    </source>
</evidence>
<reference evidence="3" key="1">
    <citation type="submission" date="2018-05" db="EMBL/GenBank/DDBJ databases">
        <authorList>
            <person name="Datahose"/>
        </authorList>
    </citation>
    <scope>NUCLEOTIDE SEQUENCE</scope>
</reference>
<organism evidence="3 4">
    <name type="scientific">Astatotilapia calliptera</name>
    <name type="common">Eastern happy</name>
    <name type="synonym">Chromis callipterus</name>
    <dbReference type="NCBI Taxonomy" id="8154"/>
    <lineage>
        <taxon>Eukaryota</taxon>
        <taxon>Metazoa</taxon>
        <taxon>Chordata</taxon>
        <taxon>Craniata</taxon>
        <taxon>Vertebrata</taxon>
        <taxon>Euteleostomi</taxon>
        <taxon>Actinopterygii</taxon>
        <taxon>Neopterygii</taxon>
        <taxon>Teleostei</taxon>
        <taxon>Neoteleostei</taxon>
        <taxon>Acanthomorphata</taxon>
        <taxon>Ovalentaria</taxon>
        <taxon>Cichlomorphae</taxon>
        <taxon>Cichliformes</taxon>
        <taxon>Cichlidae</taxon>
        <taxon>African cichlids</taxon>
        <taxon>Pseudocrenilabrinae</taxon>
        <taxon>Haplochromini</taxon>
        <taxon>Astatotilapia</taxon>
    </lineage>
</organism>
<evidence type="ECO:0000259" key="2">
    <source>
        <dbReference type="Pfam" id="PF00350"/>
    </source>
</evidence>
<dbReference type="InterPro" id="IPR053082">
    <property type="entry name" value="Nuclear_GTPase_SLIP-GC"/>
</dbReference>
<dbReference type="PANTHER" id="PTHR47308">
    <property type="entry name" value="NUCLEAR GTPASE SLIP-GC"/>
    <property type="match status" value="1"/>
</dbReference>
<dbReference type="Bgee" id="ENSACLG00000027763">
    <property type="expression patterns" value="Expressed in anal fin and 3 other cell types or tissues"/>
</dbReference>
<dbReference type="Pfam" id="PF00350">
    <property type="entry name" value="Dynamin_N"/>
    <property type="match status" value="1"/>
</dbReference>
<keyword evidence="1" id="KW-0472">Membrane</keyword>
<evidence type="ECO:0000313" key="4">
    <source>
        <dbReference type="Proteomes" id="UP000265100"/>
    </source>
</evidence>
<dbReference type="PANTHER" id="PTHR47308:SF1">
    <property type="entry name" value="NUCLEAR GTPASE SLIP-GC"/>
    <property type="match status" value="1"/>
</dbReference>
<dbReference type="InterPro" id="IPR027417">
    <property type="entry name" value="P-loop_NTPase"/>
</dbReference>
<dbReference type="Gene3D" id="3.40.50.300">
    <property type="entry name" value="P-loop containing nucleotide triphosphate hydrolases"/>
    <property type="match status" value="1"/>
</dbReference>
<sequence>MQLQLCSLSHTVPVCGLCFLLDFFLPTCLLFVSHCLLHISLSSLFQHYFQQKFHFLVMDDFVRTKLAEWGLSEWVEKFKDQEIDAGIICELDDREIENLITKAGPRMRFKKNLKLLKEKQNTNQETVNSFQHEKEHEEAADVIQCEQEHDEAADVVQVLPSTSDTGKRKSDLQSDTIRLQSPAKRQRLSVPGFEEPVILSDVKSIMTFVHARLNKQDKLSDFLKKKISDLETDKRELVGVFGKTGAGKSSLINAIIKEKNLLPSGSINACTSVMIKVEANRGSLKYEAEIEFIAKEEWKEELWSFRQFLDNNKDQKKEDDDYHDAVEKLSALYGEEWEKSFENLMDRKYFKEIPEFLQSRRKILRCESANELSAKCVKYTRSESKQGEGNEGKKWFWPLVKCVTVRVPNNPFLQHVTLVDLPGNGDCNKSRDQMWKGIVGDCSTVWIVTEISRAASEKAAWGILESVSSLIGNGGECQQIHFICNKSDLLDDSDDLSSADIHDRIVKRNIQVKDGVRKEFNKRSKIKTHFTDDSFKVFTVSSKEFLKGKHLSSEETEITKLKGFLQDLNDCYSETVNYVSGAYGILSLIEGARCRKEGVGKADDVCKVLEKNMTEQLDQVKRAVDEAIKDFEQCLTEGVKNSKTSEEKLKSFLDRDKQPSFFKTLQAVVRKDGIHKTKKGEHINLNTVLASCLTDSIDEKFRKTFPNDVKGGSFSGVISRFSLDTNSLIQKYQDVKLQLIFLQTEEDKIKTKLNKIILKGKKIIYNSLTEAIEKNMKKCYEDARKISGNGALKKMRKTIEKHVSLNRNMYEDAKKTMLEKMNELMMIICKELKETMDHSIKLSLKASALSESLPDVSEHLETVQQHYNEDLLHTVTAET</sequence>
<evidence type="ECO:0000313" key="3">
    <source>
        <dbReference type="Ensembl" id="ENSACLP00000041243.2"/>
    </source>
</evidence>
<keyword evidence="1" id="KW-1133">Transmembrane helix</keyword>
<dbReference type="GO" id="GO:0003924">
    <property type="term" value="F:GTPase activity"/>
    <property type="evidence" value="ECO:0007669"/>
    <property type="project" value="TreeGrafter"/>
</dbReference>
<dbReference type="STRING" id="8154.ENSACLP00000041243"/>
<reference evidence="3" key="3">
    <citation type="submission" date="2025-09" db="UniProtKB">
        <authorList>
            <consortium name="Ensembl"/>
        </authorList>
    </citation>
    <scope>IDENTIFICATION</scope>
</reference>
<name>A0A3P8RHE5_ASTCA</name>
<keyword evidence="4" id="KW-1185">Reference proteome</keyword>
<dbReference type="InterPro" id="IPR013761">
    <property type="entry name" value="SAM/pointed_sf"/>
</dbReference>
<dbReference type="InterPro" id="IPR045063">
    <property type="entry name" value="Dynamin_N"/>
</dbReference>
<dbReference type="GeneTree" id="ENSGT00390000007091"/>
<dbReference type="AlphaFoldDB" id="A0A3P8RHE5"/>
<feature type="transmembrane region" description="Helical" evidence="1">
    <location>
        <begin position="12"/>
        <end position="32"/>
    </location>
</feature>
<reference evidence="3" key="2">
    <citation type="submission" date="2025-08" db="UniProtKB">
        <authorList>
            <consortium name="Ensembl"/>
        </authorList>
    </citation>
    <scope>IDENTIFICATION</scope>
</reference>
<accession>A0A3P8RHE5</accession>
<protein>
    <recommendedName>
        <fullName evidence="2">Dynamin N-terminal domain-containing protein</fullName>
    </recommendedName>
</protein>
<dbReference type="SUPFAM" id="SSF52540">
    <property type="entry name" value="P-loop containing nucleoside triphosphate hydrolases"/>
    <property type="match status" value="1"/>
</dbReference>
<feature type="domain" description="Dynamin N-terminal" evidence="2">
    <location>
        <begin position="238"/>
        <end position="460"/>
    </location>
</feature>
<dbReference type="Gene3D" id="1.10.150.50">
    <property type="entry name" value="Transcription Factor, Ets-1"/>
    <property type="match status" value="1"/>
</dbReference>
<dbReference type="Ensembl" id="ENSACLT00000042213.2">
    <property type="protein sequence ID" value="ENSACLP00000041243.2"/>
    <property type="gene ID" value="ENSACLG00000027763.2"/>
</dbReference>
<dbReference type="Proteomes" id="UP000265100">
    <property type="component" value="Chromosome 4"/>
</dbReference>
<proteinExistence type="predicted"/>